<keyword evidence="5" id="KW-0963">Cytoplasm</keyword>
<evidence type="ECO:0000256" key="6">
    <source>
        <dbReference type="ARBA" id="ARBA00022516"/>
    </source>
</evidence>
<evidence type="ECO:0000313" key="20">
    <source>
        <dbReference type="Proteomes" id="UP000033618"/>
    </source>
</evidence>
<evidence type="ECO:0000256" key="5">
    <source>
        <dbReference type="ARBA" id="ARBA00022490"/>
    </source>
</evidence>
<dbReference type="CDD" id="cd00834">
    <property type="entry name" value="KAS_I_II"/>
    <property type="match status" value="1"/>
</dbReference>
<evidence type="ECO:0000313" key="19">
    <source>
        <dbReference type="EMBL" id="KKB62649.1"/>
    </source>
</evidence>
<evidence type="ECO:0000256" key="15">
    <source>
        <dbReference type="ARBA" id="ARBA00048121"/>
    </source>
</evidence>
<sequence length="419" mass="42913">MTSNARRVAVTGIGILSCLGNTCETVSSALRTGYCGIEAMPQWHARGMGSQIAARVRLDGMTPFARRYERFMGDTARFACHAARLALIDAGLDAQALCSPRAGAVIGSGSGALQAYDDAMALVGTRGVERASPFIVPQVMGNTACASVAQVFGIEGITYAVSAACTTSAIALGQAAELIACGAQDVMLAGGSEALHDNTALMFDAMGVLSRGFNAAPHTASRPYDSARDGFVIGEGAGVLVLESLTHAQARGARVLALLDGYGHSTDPGGFVSPGAAGIARAIGTAWAATDHALLDYINTHAPSTPQGDLAEAEALRRVFGSAGGIPAFSSTKAFSGHTLGACGVHEAIYTLLMMRDGFIAGSMGPRTSGVVPPCDPVFADLPLVTQTRAAHIARAMSVSFGFGGSCAALCFTREETDE</sequence>
<dbReference type="Pfam" id="PF02801">
    <property type="entry name" value="Ketoacyl-synt_C"/>
    <property type="match status" value="1"/>
</dbReference>
<evidence type="ECO:0000256" key="13">
    <source>
        <dbReference type="ARBA" id="ARBA00041620"/>
    </source>
</evidence>
<keyword evidence="11 19" id="KW-0012">Acyltransferase</keyword>
<dbReference type="STRING" id="28092.WM40_16365"/>
<dbReference type="PROSITE" id="PS52004">
    <property type="entry name" value="KS3_2"/>
    <property type="match status" value="1"/>
</dbReference>
<dbReference type="Gene3D" id="3.40.47.10">
    <property type="match status" value="2"/>
</dbReference>
<dbReference type="InterPro" id="IPR014031">
    <property type="entry name" value="Ketoacyl_synth_C"/>
</dbReference>
<evidence type="ECO:0000256" key="7">
    <source>
        <dbReference type="ARBA" id="ARBA00022679"/>
    </source>
</evidence>
<organism evidence="19 20">
    <name type="scientific">Robbsia andropogonis</name>
    <dbReference type="NCBI Taxonomy" id="28092"/>
    <lineage>
        <taxon>Bacteria</taxon>
        <taxon>Pseudomonadati</taxon>
        <taxon>Pseudomonadota</taxon>
        <taxon>Betaproteobacteria</taxon>
        <taxon>Burkholderiales</taxon>
        <taxon>Burkholderiaceae</taxon>
        <taxon>Robbsia</taxon>
    </lineage>
</organism>
<dbReference type="PATRIC" id="fig|28092.6.peg.3852"/>
<comment type="caution">
    <text evidence="19">The sequence shown here is derived from an EMBL/GenBank/DDBJ whole genome shotgun (WGS) entry which is preliminary data.</text>
</comment>
<evidence type="ECO:0000256" key="10">
    <source>
        <dbReference type="ARBA" id="ARBA00023160"/>
    </source>
</evidence>
<reference evidence="19 20" key="1">
    <citation type="submission" date="2015-03" db="EMBL/GenBank/DDBJ databases">
        <title>Draft Genome Sequence of Burkholderia andropogonis type strain ICMP2807, isolated from Sorghum bicolor.</title>
        <authorList>
            <person name="Lopes-Santos L."/>
            <person name="Castro D.B."/>
            <person name="Ottoboni L.M."/>
            <person name="Park D."/>
            <person name="Weirc B.S."/>
            <person name="Destefano S.A."/>
        </authorList>
    </citation>
    <scope>NUCLEOTIDE SEQUENCE [LARGE SCALE GENOMIC DNA]</scope>
    <source>
        <strain evidence="19 20">ICMP2807</strain>
    </source>
</reference>
<protein>
    <recommendedName>
        <fullName evidence="12">3-oxoacyl-[acyl-carrier-protein] synthase 1</fullName>
        <ecNumber evidence="4">2.3.1.41</ecNumber>
    </recommendedName>
    <alternativeName>
        <fullName evidence="13">3-oxoacyl-[acyl-carrier-protein] synthase I</fullName>
    </alternativeName>
    <alternativeName>
        <fullName evidence="14">Beta-ketoacyl-ACP synthase I</fullName>
    </alternativeName>
</protein>
<dbReference type="Proteomes" id="UP000033618">
    <property type="component" value="Unassembled WGS sequence"/>
</dbReference>
<dbReference type="PANTHER" id="PTHR11712">
    <property type="entry name" value="POLYKETIDE SYNTHASE-RELATED"/>
    <property type="match status" value="1"/>
</dbReference>
<comment type="catalytic activity">
    <reaction evidence="15">
        <text>(3Z)-decenoyl-[ACP] + malonyl-[ACP] + H(+) = 3-oxo-(5Z)-dodecenoyl-[ACP] + holo-[ACP] + CO2</text>
        <dbReference type="Rhea" id="RHEA:54940"/>
        <dbReference type="Rhea" id="RHEA-COMP:9623"/>
        <dbReference type="Rhea" id="RHEA-COMP:9685"/>
        <dbReference type="Rhea" id="RHEA-COMP:9927"/>
        <dbReference type="Rhea" id="RHEA-COMP:14042"/>
        <dbReference type="ChEBI" id="CHEBI:15378"/>
        <dbReference type="ChEBI" id="CHEBI:16526"/>
        <dbReference type="ChEBI" id="CHEBI:64479"/>
        <dbReference type="ChEBI" id="CHEBI:78449"/>
        <dbReference type="ChEBI" id="CHEBI:78798"/>
        <dbReference type="ChEBI" id="CHEBI:138410"/>
    </reaction>
    <physiologicalReaction direction="left-to-right" evidence="15">
        <dbReference type="Rhea" id="RHEA:54941"/>
    </physiologicalReaction>
</comment>
<evidence type="ECO:0000259" key="18">
    <source>
        <dbReference type="PROSITE" id="PS52004"/>
    </source>
</evidence>
<keyword evidence="7 17" id="KW-0808">Transferase</keyword>
<evidence type="ECO:0000256" key="8">
    <source>
        <dbReference type="ARBA" id="ARBA00022832"/>
    </source>
</evidence>
<evidence type="ECO:0000256" key="4">
    <source>
        <dbReference type="ARBA" id="ARBA00013191"/>
    </source>
</evidence>
<dbReference type="EC" id="2.3.1.41" evidence="4"/>
<evidence type="ECO:0000256" key="1">
    <source>
        <dbReference type="ARBA" id="ARBA00004496"/>
    </source>
</evidence>
<dbReference type="InterPro" id="IPR014030">
    <property type="entry name" value="Ketoacyl_synth_N"/>
</dbReference>
<dbReference type="AlphaFoldDB" id="A0A0F5JYF9"/>
<evidence type="ECO:0000256" key="17">
    <source>
        <dbReference type="RuleBase" id="RU003694"/>
    </source>
</evidence>
<keyword evidence="9" id="KW-0443">Lipid metabolism</keyword>
<evidence type="ECO:0000256" key="11">
    <source>
        <dbReference type="ARBA" id="ARBA00023315"/>
    </source>
</evidence>
<evidence type="ECO:0000256" key="14">
    <source>
        <dbReference type="ARBA" id="ARBA00042143"/>
    </source>
</evidence>
<keyword evidence="20" id="KW-1185">Reference proteome</keyword>
<comment type="catalytic activity">
    <reaction evidence="16">
        <text>a fatty acyl-[ACP] + malonyl-[ACP] + H(+) = a 3-oxoacyl-[ACP] + holo-[ACP] + CO2</text>
        <dbReference type="Rhea" id="RHEA:22836"/>
        <dbReference type="Rhea" id="RHEA-COMP:9623"/>
        <dbReference type="Rhea" id="RHEA-COMP:9685"/>
        <dbReference type="Rhea" id="RHEA-COMP:9916"/>
        <dbReference type="Rhea" id="RHEA-COMP:14125"/>
        <dbReference type="ChEBI" id="CHEBI:15378"/>
        <dbReference type="ChEBI" id="CHEBI:16526"/>
        <dbReference type="ChEBI" id="CHEBI:64479"/>
        <dbReference type="ChEBI" id="CHEBI:78449"/>
        <dbReference type="ChEBI" id="CHEBI:78776"/>
        <dbReference type="ChEBI" id="CHEBI:138651"/>
        <dbReference type="EC" id="2.3.1.41"/>
    </reaction>
    <physiologicalReaction direction="left-to-right" evidence="16">
        <dbReference type="Rhea" id="RHEA:22837"/>
    </physiologicalReaction>
</comment>
<dbReference type="EMBL" id="LAQU01000017">
    <property type="protein sequence ID" value="KKB62649.1"/>
    <property type="molecule type" value="Genomic_DNA"/>
</dbReference>
<evidence type="ECO:0000256" key="12">
    <source>
        <dbReference type="ARBA" id="ARBA00039450"/>
    </source>
</evidence>
<dbReference type="SMART" id="SM00825">
    <property type="entry name" value="PKS_KS"/>
    <property type="match status" value="1"/>
</dbReference>
<dbReference type="GO" id="GO:0004315">
    <property type="term" value="F:3-oxoacyl-[acyl-carrier-protein] synthase activity"/>
    <property type="evidence" value="ECO:0007669"/>
    <property type="project" value="UniProtKB-EC"/>
</dbReference>
<keyword evidence="6" id="KW-0444">Lipid biosynthesis</keyword>
<dbReference type="InterPro" id="IPR016039">
    <property type="entry name" value="Thiolase-like"/>
</dbReference>
<dbReference type="Pfam" id="PF00109">
    <property type="entry name" value="ketoacyl-synt"/>
    <property type="match status" value="1"/>
</dbReference>
<comment type="subcellular location">
    <subcellularLocation>
        <location evidence="1">Cytoplasm</location>
    </subcellularLocation>
</comment>
<dbReference type="GO" id="GO:0006633">
    <property type="term" value="P:fatty acid biosynthetic process"/>
    <property type="evidence" value="ECO:0007669"/>
    <property type="project" value="UniProtKB-KW"/>
</dbReference>
<dbReference type="GO" id="GO:0005829">
    <property type="term" value="C:cytosol"/>
    <property type="evidence" value="ECO:0007669"/>
    <property type="project" value="TreeGrafter"/>
</dbReference>
<dbReference type="InterPro" id="IPR018201">
    <property type="entry name" value="Ketoacyl_synth_AS"/>
</dbReference>
<feature type="domain" description="Ketosynthase family 3 (KS3)" evidence="18">
    <location>
        <begin position="5"/>
        <end position="414"/>
    </location>
</feature>
<dbReference type="InterPro" id="IPR020841">
    <property type="entry name" value="PKS_Beta-ketoAc_synthase_dom"/>
</dbReference>
<gene>
    <name evidence="19" type="ORF">WM40_16365</name>
</gene>
<dbReference type="SUPFAM" id="SSF53901">
    <property type="entry name" value="Thiolase-like"/>
    <property type="match status" value="2"/>
</dbReference>
<evidence type="ECO:0000256" key="16">
    <source>
        <dbReference type="ARBA" id="ARBA00048506"/>
    </source>
</evidence>
<dbReference type="OrthoDB" id="9808669at2"/>
<evidence type="ECO:0000256" key="9">
    <source>
        <dbReference type="ARBA" id="ARBA00023098"/>
    </source>
</evidence>
<evidence type="ECO:0000256" key="3">
    <source>
        <dbReference type="ARBA" id="ARBA00011738"/>
    </source>
</evidence>
<dbReference type="RefSeq" id="WP_046153382.1">
    <property type="nucleotide sequence ID" value="NZ_CADFGU010000002.1"/>
</dbReference>
<dbReference type="InterPro" id="IPR000794">
    <property type="entry name" value="Beta-ketoacyl_synthase"/>
</dbReference>
<evidence type="ECO:0000256" key="2">
    <source>
        <dbReference type="ARBA" id="ARBA00008467"/>
    </source>
</evidence>
<comment type="similarity">
    <text evidence="2 17">Belongs to the thiolase-like superfamily. Beta-ketoacyl-ACP synthases family.</text>
</comment>
<keyword evidence="10" id="KW-0275">Fatty acid biosynthesis</keyword>
<keyword evidence="8" id="KW-0276">Fatty acid metabolism</keyword>
<dbReference type="PROSITE" id="PS00606">
    <property type="entry name" value="KS3_1"/>
    <property type="match status" value="1"/>
</dbReference>
<proteinExistence type="inferred from homology"/>
<dbReference type="PANTHER" id="PTHR11712:SF306">
    <property type="entry name" value="3-OXOACYL-[ACYL-CARRIER-PROTEIN] SYNTHASE 1"/>
    <property type="match status" value="1"/>
</dbReference>
<comment type="subunit">
    <text evidence="3">Homodimer.</text>
</comment>
<name>A0A0F5JYF9_9BURK</name>
<dbReference type="PROSITE" id="PS51257">
    <property type="entry name" value="PROKAR_LIPOPROTEIN"/>
    <property type="match status" value="1"/>
</dbReference>
<accession>A0A0F5JYF9</accession>